<keyword evidence="4 7" id="KW-0460">Magnesium</keyword>
<feature type="binding site" evidence="7">
    <location>
        <position position="9"/>
    </location>
    <ligand>
        <name>Mg(2+)</name>
        <dbReference type="ChEBI" id="CHEBI:18420"/>
    </ligand>
</feature>
<dbReference type="InterPro" id="IPR006384">
    <property type="entry name" value="HAD_hydro_PyrdxlP_Pase-like"/>
</dbReference>
<dbReference type="NCBIfam" id="TIGR01489">
    <property type="entry name" value="DKMTPPase-SF"/>
    <property type="match status" value="1"/>
</dbReference>
<reference evidence="8" key="1">
    <citation type="journal article" date="2013" name="J. Plant Res.">
        <title>Effect of fungi and light on seed germination of three Opuntia species from semiarid lands of central Mexico.</title>
        <authorList>
            <person name="Delgado-Sanchez P."/>
            <person name="Jimenez-Bremont J.F."/>
            <person name="Guerrero-Gonzalez Mde L."/>
            <person name="Flores J."/>
        </authorList>
    </citation>
    <scope>NUCLEOTIDE SEQUENCE</scope>
    <source>
        <tissue evidence="8">Cladode</tissue>
    </source>
</reference>
<dbReference type="InterPro" id="IPR023214">
    <property type="entry name" value="HAD_sf"/>
</dbReference>
<evidence type="ECO:0000256" key="5">
    <source>
        <dbReference type="PIRSR" id="PIRSR031051-1"/>
    </source>
</evidence>
<reference evidence="8" key="2">
    <citation type="submission" date="2020-07" db="EMBL/GenBank/DDBJ databases">
        <authorList>
            <person name="Vera ALvarez R."/>
            <person name="Arias-Moreno D.M."/>
            <person name="Jimenez-Jacinto V."/>
            <person name="Jimenez-Bremont J.F."/>
            <person name="Swaminathan K."/>
            <person name="Moose S.P."/>
            <person name="Guerrero-Gonzalez M.L."/>
            <person name="Marino-Ramirez L."/>
            <person name="Landsman D."/>
            <person name="Rodriguez-Kessler M."/>
            <person name="Delgado-Sanchez P."/>
        </authorList>
    </citation>
    <scope>NUCLEOTIDE SEQUENCE</scope>
    <source>
        <tissue evidence="8">Cladode</tissue>
    </source>
</reference>
<dbReference type="EMBL" id="GISG01053816">
    <property type="protein sequence ID" value="MBA4625927.1"/>
    <property type="molecule type" value="Transcribed_RNA"/>
</dbReference>
<dbReference type="NCBIfam" id="TIGR01488">
    <property type="entry name" value="HAD-SF-IB"/>
    <property type="match status" value="1"/>
</dbReference>
<feature type="binding site" evidence="6">
    <location>
        <position position="95"/>
    </location>
    <ligand>
        <name>substrate</name>
    </ligand>
</feature>
<dbReference type="Pfam" id="PF06888">
    <property type="entry name" value="Put_Phosphatase"/>
    <property type="match status" value="1"/>
</dbReference>
<dbReference type="InterPro" id="IPR016965">
    <property type="entry name" value="Pase_PHOSPHO-typ"/>
</dbReference>
<sequence>MAGILVVFDFDKTIIDCDSDNWVIDELGFTELFNRLLPTMPWNTLMDTMMREMHAQGVTIDQIVEVLKRVPIHPRIVPAIKAAHDAGCDLRIVSDANTFFIETVLNHLGVRDCFTEINTNPGYVDEKGRLRILPFHDFKKSPHACNRCPPNMCKGLVMERLLSEEGSKKLVYLGDGSGDYCPSLKLRDGDHVMARKNYPLWDLISSNPKLIRAKIHEWTDGADVERILVSLIHTTISNNGDNNDGSAAAQFFTTTECKLETMPVSAHETFPQALPVPF</sequence>
<dbReference type="AlphaFoldDB" id="A0A7C9CUP9"/>
<keyword evidence="3" id="KW-0378">Hydrolase</keyword>
<protein>
    <submittedName>
        <fullName evidence="8">Uncharacterized protein</fullName>
    </submittedName>
</protein>
<name>A0A7C9CUP9_OPUST</name>
<keyword evidence="2 7" id="KW-0479">Metal-binding</keyword>
<dbReference type="GO" id="GO:0046872">
    <property type="term" value="F:metal ion binding"/>
    <property type="evidence" value="ECO:0007669"/>
    <property type="project" value="UniProtKB-KW"/>
</dbReference>
<comment type="cofactor">
    <cofactor evidence="1 7">
        <name>Mg(2+)</name>
        <dbReference type="ChEBI" id="CHEBI:18420"/>
    </cofactor>
</comment>
<feature type="binding site" evidence="6">
    <location>
        <position position="20"/>
    </location>
    <ligand>
        <name>substrate</name>
    </ligand>
</feature>
<dbReference type="PIRSF" id="PIRSF031051">
    <property type="entry name" value="PyrdxlP_Pase_PHOSPHO2"/>
    <property type="match status" value="1"/>
</dbReference>
<dbReference type="GO" id="GO:0016791">
    <property type="term" value="F:phosphatase activity"/>
    <property type="evidence" value="ECO:0007669"/>
    <property type="project" value="InterPro"/>
</dbReference>
<dbReference type="SUPFAM" id="SSF56784">
    <property type="entry name" value="HAD-like"/>
    <property type="match status" value="1"/>
</dbReference>
<evidence type="ECO:0000313" key="8">
    <source>
        <dbReference type="EMBL" id="MBA4625927.1"/>
    </source>
</evidence>
<organism evidence="8">
    <name type="scientific">Opuntia streptacantha</name>
    <name type="common">Prickly pear cactus</name>
    <name type="synonym">Opuntia cardona</name>
    <dbReference type="NCBI Taxonomy" id="393608"/>
    <lineage>
        <taxon>Eukaryota</taxon>
        <taxon>Viridiplantae</taxon>
        <taxon>Streptophyta</taxon>
        <taxon>Embryophyta</taxon>
        <taxon>Tracheophyta</taxon>
        <taxon>Spermatophyta</taxon>
        <taxon>Magnoliopsida</taxon>
        <taxon>eudicotyledons</taxon>
        <taxon>Gunneridae</taxon>
        <taxon>Pentapetalae</taxon>
        <taxon>Caryophyllales</taxon>
        <taxon>Cactineae</taxon>
        <taxon>Cactaceae</taxon>
        <taxon>Opuntioideae</taxon>
        <taxon>Opuntia</taxon>
    </lineage>
</organism>
<evidence type="ECO:0000256" key="1">
    <source>
        <dbReference type="ARBA" id="ARBA00001946"/>
    </source>
</evidence>
<feature type="active site" description="Proton donor" evidence="5">
    <location>
        <position position="11"/>
    </location>
</feature>
<evidence type="ECO:0000256" key="3">
    <source>
        <dbReference type="ARBA" id="ARBA00022801"/>
    </source>
</evidence>
<feature type="binding site" evidence="7">
    <location>
        <position position="175"/>
    </location>
    <ligand>
        <name>Mg(2+)</name>
        <dbReference type="ChEBI" id="CHEBI:18420"/>
    </ligand>
</feature>
<feature type="binding site" evidence="7">
    <location>
        <position position="11"/>
    </location>
    <ligand>
        <name>Mg(2+)</name>
        <dbReference type="ChEBI" id="CHEBI:18420"/>
    </ligand>
</feature>
<feature type="active site" description="Nucleophile" evidence="5">
    <location>
        <position position="9"/>
    </location>
</feature>
<evidence type="ECO:0000256" key="4">
    <source>
        <dbReference type="ARBA" id="ARBA00022842"/>
    </source>
</evidence>
<dbReference type="PANTHER" id="PTHR20889">
    <property type="entry name" value="PHOSPHATASE, ORPHAN 1, 2"/>
    <property type="match status" value="1"/>
</dbReference>
<evidence type="ECO:0000256" key="7">
    <source>
        <dbReference type="PIRSR" id="PIRSR031051-3"/>
    </source>
</evidence>
<dbReference type="Gene3D" id="3.40.50.1000">
    <property type="entry name" value="HAD superfamily/HAD-like"/>
    <property type="match status" value="1"/>
</dbReference>
<dbReference type="PANTHER" id="PTHR20889:SF12">
    <property type="entry name" value="LP01149P"/>
    <property type="match status" value="1"/>
</dbReference>
<evidence type="ECO:0000256" key="2">
    <source>
        <dbReference type="ARBA" id="ARBA00022723"/>
    </source>
</evidence>
<proteinExistence type="predicted"/>
<accession>A0A7C9CUP9</accession>
<evidence type="ECO:0000256" key="6">
    <source>
        <dbReference type="PIRSR" id="PIRSR031051-2"/>
    </source>
</evidence>
<dbReference type="InterPro" id="IPR036412">
    <property type="entry name" value="HAD-like_sf"/>
</dbReference>